<evidence type="ECO:0000313" key="9">
    <source>
        <dbReference type="Proteomes" id="UP000524404"/>
    </source>
</evidence>
<dbReference type="AlphaFoldDB" id="A0A841EQ73"/>
<keyword evidence="9" id="KW-1185">Reference proteome</keyword>
<evidence type="ECO:0000256" key="2">
    <source>
        <dbReference type="ARBA" id="ARBA00009399"/>
    </source>
</evidence>
<dbReference type="Pfam" id="PF04138">
    <property type="entry name" value="GtrA_DPMS_TM"/>
    <property type="match status" value="1"/>
</dbReference>
<dbReference type="Proteomes" id="UP000524404">
    <property type="component" value="Unassembled WGS sequence"/>
</dbReference>
<gene>
    <name evidence="8" type="ORF">HNP25_001510</name>
</gene>
<dbReference type="PANTHER" id="PTHR38459">
    <property type="entry name" value="PROPHAGE BACTOPRENOL-LINKED GLUCOSE TRANSLOCASE HOMOLOG"/>
    <property type="match status" value="1"/>
</dbReference>
<feature type="transmembrane region" description="Helical" evidence="6">
    <location>
        <begin position="12"/>
        <end position="33"/>
    </location>
</feature>
<organism evidence="8 9">
    <name type="scientific">Arcicella rosea</name>
    <dbReference type="NCBI Taxonomy" id="502909"/>
    <lineage>
        <taxon>Bacteria</taxon>
        <taxon>Pseudomonadati</taxon>
        <taxon>Bacteroidota</taxon>
        <taxon>Cytophagia</taxon>
        <taxon>Cytophagales</taxon>
        <taxon>Flectobacillaceae</taxon>
        <taxon>Arcicella</taxon>
    </lineage>
</organism>
<comment type="subcellular location">
    <subcellularLocation>
        <location evidence="1">Membrane</location>
        <topology evidence="1">Multi-pass membrane protein</topology>
    </subcellularLocation>
</comment>
<dbReference type="GO" id="GO:0000271">
    <property type="term" value="P:polysaccharide biosynthetic process"/>
    <property type="evidence" value="ECO:0007669"/>
    <property type="project" value="InterPro"/>
</dbReference>
<evidence type="ECO:0000313" key="8">
    <source>
        <dbReference type="EMBL" id="MBB6002858.1"/>
    </source>
</evidence>
<feature type="domain" description="GtrA/DPMS transmembrane" evidence="7">
    <location>
        <begin position="10"/>
        <end position="127"/>
    </location>
</feature>
<accession>A0A841EQ73</accession>
<comment type="caution">
    <text evidence="8">The sequence shown here is derived from an EMBL/GenBank/DDBJ whole genome shotgun (WGS) entry which is preliminary data.</text>
</comment>
<protein>
    <submittedName>
        <fullName evidence="8">Putative flippase GtrA</fullName>
    </submittedName>
</protein>
<evidence type="ECO:0000256" key="1">
    <source>
        <dbReference type="ARBA" id="ARBA00004141"/>
    </source>
</evidence>
<evidence type="ECO:0000256" key="5">
    <source>
        <dbReference type="ARBA" id="ARBA00023136"/>
    </source>
</evidence>
<keyword evidence="4 6" id="KW-1133">Transmembrane helix</keyword>
<dbReference type="PANTHER" id="PTHR38459:SF1">
    <property type="entry name" value="PROPHAGE BACTOPRENOL-LINKED GLUCOSE TRANSLOCASE HOMOLOG"/>
    <property type="match status" value="1"/>
</dbReference>
<keyword evidence="5 6" id="KW-0472">Membrane</keyword>
<reference evidence="8 9" key="1">
    <citation type="submission" date="2020-08" db="EMBL/GenBank/DDBJ databases">
        <title>Functional genomics of gut bacteria from endangered species of beetles.</title>
        <authorList>
            <person name="Carlos-Shanley C."/>
        </authorList>
    </citation>
    <scope>NUCLEOTIDE SEQUENCE [LARGE SCALE GENOMIC DNA]</scope>
    <source>
        <strain evidence="8 9">S00070</strain>
    </source>
</reference>
<name>A0A841EQ73_9BACT</name>
<dbReference type="EMBL" id="JACHKT010000008">
    <property type="protein sequence ID" value="MBB6002858.1"/>
    <property type="molecule type" value="Genomic_DNA"/>
</dbReference>
<proteinExistence type="inferred from homology"/>
<dbReference type="InterPro" id="IPR051401">
    <property type="entry name" value="GtrA_CellWall_Glycosyl"/>
</dbReference>
<dbReference type="GO" id="GO:0005886">
    <property type="term" value="C:plasma membrane"/>
    <property type="evidence" value="ECO:0007669"/>
    <property type="project" value="TreeGrafter"/>
</dbReference>
<evidence type="ECO:0000256" key="6">
    <source>
        <dbReference type="SAM" id="Phobius"/>
    </source>
</evidence>
<feature type="transmembrane region" description="Helical" evidence="6">
    <location>
        <begin position="73"/>
        <end position="95"/>
    </location>
</feature>
<evidence type="ECO:0000256" key="3">
    <source>
        <dbReference type="ARBA" id="ARBA00022692"/>
    </source>
</evidence>
<dbReference type="InterPro" id="IPR007267">
    <property type="entry name" value="GtrA_DPMS_TM"/>
</dbReference>
<dbReference type="RefSeq" id="WP_184132694.1">
    <property type="nucleotide sequence ID" value="NZ_JACHKT010000008.1"/>
</dbReference>
<feature type="transmembrane region" description="Helical" evidence="6">
    <location>
        <begin position="39"/>
        <end position="61"/>
    </location>
</feature>
<feature type="transmembrane region" description="Helical" evidence="6">
    <location>
        <begin position="107"/>
        <end position="126"/>
    </location>
</feature>
<keyword evidence="3 6" id="KW-0812">Transmembrane</keyword>
<evidence type="ECO:0000259" key="7">
    <source>
        <dbReference type="Pfam" id="PF04138"/>
    </source>
</evidence>
<evidence type="ECO:0000256" key="4">
    <source>
        <dbReference type="ARBA" id="ARBA00022989"/>
    </source>
</evidence>
<sequence>MSDFFKPFIRFVPVSGLATIVDFGASYLVFNYLSFSTVWATVLGNFLGGIVGFILSRFWVFQDSKTEKSRWQLIKYILVSAGNSLMNTLGVLGLSKVITADYLITRALVGTFVFVVYSYGLNRWFVFNARNHEKISI</sequence>
<comment type="similarity">
    <text evidence="2">Belongs to the GtrA family.</text>
</comment>